<dbReference type="EMBL" id="VOGC01000006">
    <property type="protein sequence ID" value="MQN01784.1"/>
    <property type="molecule type" value="Genomic_DNA"/>
</dbReference>
<dbReference type="SUPFAM" id="SSF51161">
    <property type="entry name" value="Trimeric LpxA-like enzymes"/>
    <property type="match status" value="1"/>
</dbReference>
<dbReference type="Proteomes" id="UP000460257">
    <property type="component" value="Unassembled WGS sequence"/>
</dbReference>
<evidence type="ECO:0000313" key="2">
    <source>
        <dbReference type="Proteomes" id="UP000460257"/>
    </source>
</evidence>
<name>A0A6N7IZP9_9FIRM</name>
<comment type="caution">
    <text evidence="1">The sequence shown here is derived from an EMBL/GenBank/DDBJ whole genome shotgun (WGS) entry which is preliminary data.</text>
</comment>
<sequence>MEIDKSVYVAPGAYISDVVTLKENVSVFPNAVVRGDEGSIFVDSDTNIQDCAVLHCGNGFTVHVGKGVTIGHSAIVHGSAVGDNSLIGMGAILLNGAKVGSDCIVGAGSLVTGKMVIPDGYMAFGNPCRLIRKMTPEEIESNRKNAAIYVKLAKSKTDNRIEEFISR</sequence>
<protein>
    <submittedName>
        <fullName evidence="1">Gamma carbonic anhydrase family protein</fullName>
    </submittedName>
</protein>
<dbReference type="InterPro" id="IPR050484">
    <property type="entry name" value="Transf_Hexapept/Carb_Anhydrase"/>
</dbReference>
<dbReference type="InterPro" id="IPR001451">
    <property type="entry name" value="Hexapep"/>
</dbReference>
<dbReference type="AlphaFoldDB" id="A0A6N7IZP9"/>
<dbReference type="Pfam" id="PF00132">
    <property type="entry name" value="Hexapep"/>
    <property type="match status" value="1"/>
</dbReference>
<dbReference type="InterPro" id="IPR047324">
    <property type="entry name" value="LbH_gamma_CA-like"/>
</dbReference>
<reference evidence="1" key="1">
    <citation type="journal article" date="2020" name="Appl. Environ. Microbiol.">
        <title>Medium-Chain Fatty Acid Synthesis by 'Candidatus Weimeria bifida' gen. nov., sp. nov., and 'Candidatus Pseudoramibacter fermentans' sp. nov.</title>
        <authorList>
            <person name="Scarborough M.J."/>
            <person name="Myers K.S."/>
            <person name="Donohue T.J."/>
            <person name="Noguera D.R."/>
        </authorList>
    </citation>
    <scope>NUCLEOTIDE SEQUENCE</scope>
    <source>
        <strain evidence="1">LCO1.1</strain>
    </source>
</reference>
<keyword evidence="2" id="KW-1185">Reference proteome</keyword>
<organism evidence="1 2">
    <name type="scientific">Candidatus Weimeria bifida</name>
    <dbReference type="NCBI Taxonomy" id="2599074"/>
    <lineage>
        <taxon>Bacteria</taxon>
        <taxon>Bacillati</taxon>
        <taxon>Bacillota</taxon>
        <taxon>Clostridia</taxon>
        <taxon>Lachnospirales</taxon>
        <taxon>Lachnospiraceae</taxon>
        <taxon>Candidatus Weimeria</taxon>
    </lineage>
</organism>
<dbReference type="Gene3D" id="2.160.10.10">
    <property type="entry name" value="Hexapeptide repeat proteins"/>
    <property type="match status" value="1"/>
</dbReference>
<proteinExistence type="predicted"/>
<dbReference type="CDD" id="cd04645">
    <property type="entry name" value="LbH_gamma_CA_like"/>
    <property type="match status" value="1"/>
</dbReference>
<accession>A0A6N7IZP9</accession>
<gene>
    <name evidence="1" type="ORF">FRC54_07680</name>
</gene>
<dbReference type="PANTHER" id="PTHR13061:SF29">
    <property type="entry name" value="GAMMA CARBONIC ANHYDRASE-LIKE 1, MITOCHONDRIAL-RELATED"/>
    <property type="match status" value="1"/>
</dbReference>
<dbReference type="PANTHER" id="PTHR13061">
    <property type="entry name" value="DYNACTIN SUBUNIT P25"/>
    <property type="match status" value="1"/>
</dbReference>
<evidence type="ECO:0000313" key="1">
    <source>
        <dbReference type="EMBL" id="MQN01784.1"/>
    </source>
</evidence>
<dbReference type="InterPro" id="IPR011004">
    <property type="entry name" value="Trimer_LpxA-like_sf"/>
</dbReference>